<dbReference type="PANTHER" id="PTHR43883">
    <property type="entry name" value="SLR0207 PROTEIN"/>
    <property type="match status" value="1"/>
</dbReference>
<name>A0A6C1B396_9RHOO</name>
<dbReference type="Gene3D" id="3.90.1200.10">
    <property type="match status" value="1"/>
</dbReference>
<dbReference type="AlphaFoldDB" id="A0A6C1B396"/>
<accession>A0A6C1B396</accession>
<keyword evidence="2" id="KW-1185">Reference proteome</keyword>
<dbReference type="KEGG" id="azq:G3580_03595"/>
<dbReference type="InterPro" id="IPR011009">
    <property type="entry name" value="Kinase-like_dom_sf"/>
</dbReference>
<dbReference type="InterPro" id="IPR052732">
    <property type="entry name" value="Cell-binding_unc_protein"/>
</dbReference>
<protein>
    <submittedName>
        <fullName evidence="1">AAA family ATPase</fullName>
    </submittedName>
</protein>
<dbReference type="SUPFAM" id="SSF52540">
    <property type="entry name" value="P-loop containing nucleoside triphosphate hydrolases"/>
    <property type="match status" value="1"/>
</dbReference>
<dbReference type="EMBL" id="CP048836">
    <property type="protein sequence ID" value="QID16800.1"/>
    <property type="molecule type" value="Genomic_DNA"/>
</dbReference>
<dbReference type="InterPro" id="IPR027417">
    <property type="entry name" value="P-loop_NTPase"/>
</dbReference>
<evidence type="ECO:0000313" key="1">
    <source>
        <dbReference type="EMBL" id="QID16800.1"/>
    </source>
</evidence>
<proteinExistence type="predicted"/>
<evidence type="ECO:0000313" key="2">
    <source>
        <dbReference type="Proteomes" id="UP000501991"/>
    </source>
</evidence>
<dbReference type="SUPFAM" id="SSF56112">
    <property type="entry name" value="Protein kinase-like (PK-like)"/>
    <property type="match status" value="1"/>
</dbReference>
<organism evidence="1 2">
    <name type="scientific">Nitrogeniibacter mangrovi</name>
    <dbReference type="NCBI Taxonomy" id="2016596"/>
    <lineage>
        <taxon>Bacteria</taxon>
        <taxon>Pseudomonadati</taxon>
        <taxon>Pseudomonadota</taxon>
        <taxon>Betaproteobacteria</taxon>
        <taxon>Rhodocyclales</taxon>
        <taxon>Zoogloeaceae</taxon>
        <taxon>Nitrogeniibacter</taxon>
    </lineage>
</organism>
<dbReference type="Pfam" id="PF13671">
    <property type="entry name" value="AAA_33"/>
    <property type="match status" value="1"/>
</dbReference>
<gene>
    <name evidence="1" type="ORF">G3580_03595</name>
</gene>
<dbReference type="Gene3D" id="3.40.50.300">
    <property type="entry name" value="P-loop containing nucleotide triphosphate hydrolases"/>
    <property type="match status" value="1"/>
</dbReference>
<dbReference type="PANTHER" id="PTHR43883:SF1">
    <property type="entry name" value="GLUCONOKINASE"/>
    <property type="match status" value="1"/>
</dbReference>
<dbReference type="Proteomes" id="UP000501991">
    <property type="component" value="Chromosome"/>
</dbReference>
<sequence>MSAPGPLEAQRQMVERLQDPARYPHPVTSVSVIETHISFVLLTGPFAYKIKKAVDLGFVDYTSPARRRFCCEEELRLNRRLAPDIYLGVAPIGGTWADPHWDGAEAIDFAVKMRQFDPADRLDAVLAQGRLRPGHVDALAAAIARFHASVPAAAPDTDHGRADIVWAQVAAVLDRLQALAAPAERPRVAALDAWCRAEHQRLRPKFDARKAAGFVRECHGDLHLGNIVRVDDTPVVFDCIEFDPALRWIDIVADLAFLVMDLAERGRPDFAWRVVNAWLEPLGDYGGLAVLRFYRVYRALVRAMVAALSGADADARRYLDHAADTTMPTPPRLLVTHGLAGSGKSTVARALAQALGAVQLRSDVERKRLHGLAPLTRSGSALDAGLYGDPETRATYARLTELATGALAAGYPVIIDAACLRRWQREGFRRLARARGIPCVIVDCQAPAAELERRVVSRSAGGADASEATLAVLAGQRRTAEPLDADERVMAVVVDTTRTEVDDLLARIQRLSEAHRPLPP</sequence>
<reference evidence="1 2" key="1">
    <citation type="submission" date="2020-02" db="EMBL/GenBank/DDBJ databases">
        <title>Nitrogenibacter mangrovi gen. nov., sp. nov. isolated from mangrove sediment, a denitrifying betaproteobacterium.</title>
        <authorList>
            <person name="Liao H."/>
            <person name="Tian Y."/>
        </authorList>
    </citation>
    <scope>NUCLEOTIDE SEQUENCE [LARGE SCALE GENOMIC DNA]</scope>
    <source>
        <strain evidence="1 2">M9-3-2</strain>
    </source>
</reference>
<dbReference type="RefSeq" id="WP_173763968.1">
    <property type="nucleotide sequence ID" value="NZ_CP048836.1"/>
</dbReference>